<dbReference type="KEGG" id="hfv:R50_2143"/>
<evidence type="ECO:0000256" key="1">
    <source>
        <dbReference type="SAM" id="MobiDB-lite"/>
    </source>
</evidence>
<sequence length="409" mass="43816">MRRPIIIWWSGSRRSWNRPGPRRGPRARAPHPPAVGRPPAAARAWRWPWGALTVYGLTLAASLWVLAGGPRRLFPPLQPVTAPLGGRTAGPSSWAGRTLAALGVEEATARAWVEAALPAMLPPAPAPRSWRSWLGAALADLSGSRIHDLRQLVALALPVMEAAAARPLPAAAPLPPGLPGPEAVAPALPGDHGRVWAQLGSGPLIGIYHTFTRQTFGGGGSGYSTDWPRTVVQVGWWLAQDLHRLGVPVVQARVDNMRQGLLDAYHLSYRTARQILTWYPGVRVLLDVARGDNPDPAATTVELAGVRVARIAIVVGTNRLLPDPYWHQDLRFALRLAGRLEADAPGILEGKDGVSTVPYRYNQELLPADLLIRIGGPGNTLAQERYAASYLAEALAQLAHTGALTRGGG</sequence>
<evidence type="ECO:0000313" key="3">
    <source>
        <dbReference type="EMBL" id="CAB1129640.1"/>
    </source>
</evidence>
<keyword evidence="2" id="KW-0472">Membrane</keyword>
<organism evidence="3 4">
    <name type="scientific">Candidatus Hydrogenisulfobacillus filiaventi</name>
    <dbReference type="NCBI Taxonomy" id="2707344"/>
    <lineage>
        <taxon>Bacteria</taxon>
        <taxon>Bacillati</taxon>
        <taxon>Bacillota</taxon>
        <taxon>Clostridia</taxon>
        <taxon>Eubacteriales</taxon>
        <taxon>Clostridiales Family XVII. Incertae Sedis</taxon>
        <taxon>Candidatus Hydrogenisulfobacillus</taxon>
    </lineage>
</organism>
<keyword evidence="2" id="KW-0812">Transmembrane</keyword>
<feature type="region of interest" description="Disordered" evidence="1">
    <location>
        <begin position="16"/>
        <end position="37"/>
    </location>
</feature>
<reference evidence="3 4" key="1">
    <citation type="submission" date="2020-02" db="EMBL/GenBank/DDBJ databases">
        <authorList>
            <person name="Hogendoorn C."/>
        </authorList>
    </citation>
    <scope>NUCLEOTIDE SEQUENCE [LARGE SCALE GENOMIC DNA]</scope>
    <source>
        <strain evidence="3">R501</strain>
    </source>
</reference>
<gene>
    <name evidence="3" type="ORF">R50_2143</name>
</gene>
<keyword evidence="4" id="KW-1185">Reference proteome</keyword>
<accession>A0A6F8ZJ76</accession>
<feature type="compositionally biased region" description="Basic residues" evidence="1">
    <location>
        <begin position="20"/>
        <end position="29"/>
    </location>
</feature>
<proteinExistence type="predicted"/>
<keyword evidence="2" id="KW-1133">Transmembrane helix</keyword>
<dbReference type="InterPro" id="IPR010897">
    <property type="entry name" value="Spore_II_P"/>
</dbReference>
<name>A0A6F8ZJ76_9FIRM</name>
<feature type="transmembrane region" description="Helical" evidence="2">
    <location>
        <begin position="47"/>
        <end position="67"/>
    </location>
</feature>
<evidence type="ECO:0000256" key="2">
    <source>
        <dbReference type="SAM" id="Phobius"/>
    </source>
</evidence>
<dbReference type="EMBL" id="LR778114">
    <property type="protein sequence ID" value="CAB1129640.1"/>
    <property type="molecule type" value="Genomic_DNA"/>
</dbReference>
<protein>
    <submittedName>
        <fullName evidence="3">Stage II sporulation protein P</fullName>
    </submittedName>
</protein>
<dbReference type="Proteomes" id="UP000503399">
    <property type="component" value="Chromosome"/>
</dbReference>
<dbReference type="Pfam" id="PF07454">
    <property type="entry name" value="SpoIIP"/>
    <property type="match status" value="1"/>
</dbReference>
<evidence type="ECO:0000313" key="4">
    <source>
        <dbReference type="Proteomes" id="UP000503399"/>
    </source>
</evidence>
<dbReference type="AlphaFoldDB" id="A0A6F8ZJ76"/>